<protein>
    <submittedName>
        <fullName evidence="1">Uncharacterized protein</fullName>
    </submittedName>
</protein>
<accession>A0A176VGD4</accession>
<sequence length="207" mass="22532">MARGRSRSKIKIGLSLRDSSLRLGFVDRMRGPIERCDDGSDERASDGISSKVCWIRSERADWGAQSIVASFVGVAWTGEDDGVLPAYDAATSTRYGGHTVEKEEELGSNGLVDSNDAVSTTPAGAAVPVEAIEVDFLRPRLPPASAICMDGGFAPLPRIRKPDFWPCQDPKKRCERALTRSIDDSRAELLNSRQLAACESPYEEEVS</sequence>
<dbReference type="EMBL" id="LVLJ01003965">
    <property type="protein sequence ID" value="OAE18965.1"/>
    <property type="molecule type" value="Genomic_DNA"/>
</dbReference>
<comment type="caution">
    <text evidence="1">The sequence shown here is derived from an EMBL/GenBank/DDBJ whole genome shotgun (WGS) entry which is preliminary data.</text>
</comment>
<dbReference type="AlphaFoldDB" id="A0A176VGD4"/>
<reference evidence="1" key="1">
    <citation type="submission" date="2016-03" db="EMBL/GenBank/DDBJ databases">
        <title>Mechanisms controlling the formation of the plant cell surface in tip-growing cells are functionally conserved among land plants.</title>
        <authorList>
            <person name="Honkanen S."/>
            <person name="Jones V.A."/>
            <person name="Morieri G."/>
            <person name="Champion C."/>
            <person name="Hetherington A.J."/>
            <person name="Kelly S."/>
            <person name="Saint-Marcoux D."/>
            <person name="Proust H."/>
            <person name="Prescott H."/>
            <person name="Dolan L."/>
        </authorList>
    </citation>
    <scope>NUCLEOTIDE SEQUENCE [LARGE SCALE GENOMIC DNA]</scope>
    <source>
        <tissue evidence="1">Whole gametophyte</tissue>
    </source>
</reference>
<keyword evidence="2" id="KW-1185">Reference proteome</keyword>
<dbReference type="Proteomes" id="UP000077202">
    <property type="component" value="Unassembled WGS sequence"/>
</dbReference>
<gene>
    <name evidence="1" type="ORF">AXG93_461s1060</name>
</gene>
<evidence type="ECO:0000313" key="2">
    <source>
        <dbReference type="Proteomes" id="UP000077202"/>
    </source>
</evidence>
<evidence type="ECO:0000313" key="1">
    <source>
        <dbReference type="EMBL" id="OAE18965.1"/>
    </source>
</evidence>
<organism evidence="1 2">
    <name type="scientific">Marchantia polymorpha subsp. ruderalis</name>
    <dbReference type="NCBI Taxonomy" id="1480154"/>
    <lineage>
        <taxon>Eukaryota</taxon>
        <taxon>Viridiplantae</taxon>
        <taxon>Streptophyta</taxon>
        <taxon>Embryophyta</taxon>
        <taxon>Marchantiophyta</taxon>
        <taxon>Marchantiopsida</taxon>
        <taxon>Marchantiidae</taxon>
        <taxon>Marchantiales</taxon>
        <taxon>Marchantiaceae</taxon>
        <taxon>Marchantia</taxon>
    </lineage>
</organism>
<name>A0A176VGD4_MARPO</name>
<proteinExistence type="predicted"/>